<dbReference type="Pfam" id="PF09346">
    <property type="entry name" value="SMI1_KNR4"/>
    <property type="match status" value="1"/>
</dbReference>
<organism evidence="2 3">
    <name type="scientific">Chryseobacterium taeanense</name>
    <dbReference type="NCBI Taxonomy" id="311334"/>
    <lineage>
        <taxon>Bacteria</taxon>
        <taxon>Pseudomonadati</taxon>
        <taxon>Bacteroidota</taxon>
        <taxon>Flavobacteriia</taxon>
        <taxon>Flavobacteriales</taxon>
        <taxon>Weeksellaceae</taxon>
        <taxon>Chryseobacterium group</taxon>
        <taxon>Chryseobacterium</taxon>
    </lineage>
</organism>
<accession>A0A1G8KYV2</accession>
<evidence type="ECO:0000259" key="1">
    <source>
        <dbReference type="SMART" id="SM00860"/>
    </source>
</evidence>
<proteinExistence type="predicted"/>
<evidence type="ECO:0000313" key="2">
    <source>
        <dbReference type="EMBL" id="SDI48586.1"/>
    </source>
</evidence>
<dbReference type="InterPro" id="IPR037883">
    <property type="entry name" value="Knr4/Smi1-like_sf"/>
</dbReference>
<dbReference type="Gene3D" id="3.40.1580.10">
    <property type="entry name" value="SMI1/KNR4-like"/>
    <property type="match status" value="1"/>
</dbReference>
<protein>
    <submittedName>
        <fullName evidence="2">SMI1 / KNR4 family (SUKH-1)</fullName>
    </submittedName>
</protein>
<dbReference type="Proteomes" id="UP000198869">
    <property type="component" value="Unassembled WGS sequence"/>
</dbReference>
<sequence length="150" mass="18029">MQIEYLKKMKNTPIIKGNENKGNSETEIEKLEQKLNIKFPKAYKEFLFLGGKYQNCIDDWNTDSQYLDWMQENIKESMDEVNLDLKPFFAFANYERDQCLFFFLNGDENPPVYAYYEDKIEEEGKEVFYSKFRNSFSEYIDRSIDYALSK</sequence>
<dbReference type="RefSeq" id="WP_089859175.1">
    <property type="nucleotide sequence ID" value="NZ_FNDW01000008.1"/>
</dbReference>
<evidence type="ECO:0000313" key="3">
    <source>
        <dbReference type="Proteomes" id="UP000198869"/>
    </source>
</evidence>
<name>A0A1G8KYV2_9FLAO</name>
<dbReference type="InterPro" id="IPR018958">
    <property type="entry name" value="Knr4/Smi1-like_dom"/>
</dbReference>
<dbReference type="SMART" id="SM00860">
    <property type="entry name" value="SMI1_KNR4"/>
    <property type="match status" value="1"/>
</dbReference>
<reference evidence="3" key="1">
    <citation type="submission" date="2016-10" db="EMBL/GenBank/DDBJ databases">
        <authorList>
            <person name="Varghese N."/>
            <person name="Submissions S."/>
        </authorList>
    </citation>
    <scope>NUCLEOTIDE SEQUENCE [LARGE SCALE GENOMIC DNA]</scope>
    <source>
        <strain evidence="3">DSM 17071</strain>
    </source>
</reference>
<gene>
    <name evidence="2" type="ORF">SAMN05421846_108123</name>
</gene>
<dbReference type="STRING" id="311334.SAMN05421846_108123"/>
<keyword evidence="3" id="KW-1185">Reference proteome</keyword>
<dbReference type="SUPFAM" id="SSF160631">
    <property type="entry name" value="SMI1/KNR4-like"/>
    <property type="match status" value="1"/>
</dbReference>
<dbReference type="AlphaFoldDB" id="A0A1G8KYV2"/>
<dbReference type="OrthoDB" id="1189226at2"/>
<dbReference type="EMBL" id="FNDW01000008">
    <property type="protein sequence ID" value="SDI48586.1"/>
    <property type="molecule type" value="Genomic_DNA"/>
</dbReference>
<feature type="domain" description="Knr4/Smi1-like" evidence="1">
    <location>
        <begin position="22"/>
        <end position="142"/>
    </location>
</feature>